<dbReference type="SUPFAM" id="SSF53187">
    <property type="entry name" value="Zn-dependent exopeptidases"/>
    <property type="match status" value="1"/>
</dbReference>
<dbReference type="Pfam" id="PF02127">
    <property type="entry name" value="Peptidase_M18"/>
    <property type="match status" value="1"/>
</dbReference>
<dbReference type="Gene3D" id="2.30.250.10">
    <property type="entry name" value="Aminopeptidase i, Domain 2"/>
    <property type="match status" value="1"/>
</dbReference>
<keyword evidence="7 9" id="KW-0862">Zinc</keyword>
<dbReference type="Gene3D" id="3.40.630.10">
    <property type="entry name" value="Zn peptidases"/>
    <property type="match status" value="1"/>
</dbReference>
<dbReference type="AlphaFoldDB" id="A0A938BN31"/>
<dbReference type="InterPro" id="IPR001948">
    <property type="entry name" value="Peptidase_M18"/>
</dbReference>
<reference evidence="12" key="1">
    <citation type="submission" date="2019-03" db="EMBL/GenBank/DDBJ databases">
        <title>Lake Tanganyika Metagenome-Assembled Genomes (MAGs).</title>
        <authorList>
            <person name="Tran P."/>
        </authorList>
    </citation>
    <scope>NUCLEOTIDE SEQUENCE</scope>
    <source>
        <strain evidence="12">M_DeepCast_400m_m2_100</strain>
    </source>
</reference>
<dbReference type="EC" id="3.4.11.-" evidence="10"/>
<evidence type="ECO:0000256" key="7">
    <source>
        <dbReference type="ARBA" id="ARBA00022833"/>
    </source>
</evidence>
<name>A0A938BN31_UNCEI</name>
<keyword evidence="3 9" id="KW-0031">Aminopeptidase</keyword>
<keyword evidence="6 9" id="KW-0378">Hydrolase</keyword>
<dbReference type="GO" id="GO:0006508">
    <property type="term" value="P:proteolysis"/>
    <property type="evidence" value="ECO:0007669"/>
    <property type="project" value="UniProtKB-KW"/>
</dbReference>
<feature type="region of interest" description="Disordered" evidence="11">
    <location>
        <begin position="435"/>
        <end position="497"/>
    </location>
</feature>
<evidence type="ECO:0000256" key="8">
    <source>
        <dbReference type="ARBA" id="ARBA00023049"/>
    </source>
</evidence>
<dbReference type="InterPro" id="IPR023358">
    <property type="entry name" value="Peptidase_M18_dom2"/>
</dbReference>
<comment type="cofactor">
    <cofactor evidence="1 10">
        <name>Zn(2+)</name>
        <dbReference type="ChEBI" id="CHEBI:29105"/>
    </cofactor>
</comment>
<keyword evidence="5 9" id="KW-0479">Metal-binding</keyword>
<sequence length="497" mass="52499">MAADRARKTTLDLMDFIHAGPTAAHAVAAAAARLEAAGFARLDERAPWRLRPGQGFHLSRGATGLVAGRVGSAPPAEAGFRIIGAHCDSPGLRVKPKSPYEARGYLQLGVEVYGGPLLASWADRDLTLAGRLLVRRRGGEPRVALVRVARPLCRIPLAAIHFQREVNQEGLKLDAQKHLAPILGLDGGRAPGAGALLELLAGAAGVRPADVVGADLELVDAQPPALASLREELFAAPRIDNLAGCHAALEALLRAPATARATTVIALFDGEEIGSQVPSGADSFFLDAALERLSLAAGPGREAWHRARAASWMVSVDGAHALHPNYAEMHDPHHLPALNGGPVIKVNAKQRYATSLLTRGRFEECAARAGSPVQHYVHRSDLPCGSTIGPIAAARLGIPTVDVGNPMLAMHSIRETGGVLDQEWMIAALVEHLGRGERRSARRSARPPAAAPRPRSARRPDRRTGASRETPAVRRSGVGRPPSRGRGPSARGRGPAR</sequence>
<dbReference type="GO" id="GO:0008237">
    <property type="term" value="F:metallopeptidase activity"/>
    <property type="evidence" value="ECO:0007669"/>
    <property type="project" value="UniProtKB-KW"/>
</dbReference>
<evidence type="ECO:0000313" key="12">
    <source>
        <dbReference type="EMBL" id="MBM3316803.1"/>
    </source>
</evidence>
<evidence type="ECO:0000256" key="3">
    <source>
        <dbReference type="ARBA" id="ARBA00022438"/>
    </source>
</evidence>
<dbReference type="GO" id="GO:0008270">
    <property type="term" value="F:zinc ion binding"/>
    <property type="evidence" value="ECO:0007669"/>
    <property type="project" value="InterPro"/>
</dbReference>
<dbReference type="PRINTS" id="PR00932">
    <property type="entry name" value="AMINO1PTASE"/>
</dbReference>
<dbReference type="Proteomes" id="UP000748308">
    <property type="component" value="Unassembled WGS sequence"/>
</dbReference>
<evidence type="ECO:0000256" key="2">
    <source>
        <dbReference type="ARBA" id="ARBA00008290"/>
    </source>
</evidence>
<gene>
    <name evidence="12" type="ORF">FJY75_03020</name>
</gene>
<comment type="similarity">
    <text evidence="2 9">Belongs to the peptidase M18 family.</text>
</comment>
<evidence type="ECO:0000256" key="11">
    <source>
        <dbReference type="SAM" id="MobiDB-lite"/>
    </source>
</evidence>
<evidence type="ECO:0000256" key="4">
    <source>
        <dbReference type="ARBA" id="ARBA00022670"/>
    </source>
</evidence>
<evidence type="ECO:0000313" key="13">
    <source>
        <dbReference type="Proteomes" id="UP000748308"/>
    </source>
</evidence>
<dbReference type="NCBIfam" id="NF002759">
    <property type="entry name" value="PRK02813.1"/>
    <property type="match status" value="1"/>
</dbReference>
<evidence type="ECO:0000256" key="5">
    <source>
        <dbReference type="ARBA" id="ARBA00022723"/>
    </source>
</evidence>
<keyword evidence="4 9" id="KW-0645">Protease</keyword>
<dbReference type="SUPFAM" id="SSF101821">
    <property type="entry name" value="Aminopeptidase/glucanase lid domain"/>
    <property type="match status" value="1"/>
</dbReference>
<protein>
    <recommendedName>
        <fullName evidence="10">M18 family aminopeptidase</fullName>
        <ecNumber evidence="10">3.4.11.-</ecNumber>
    </recommendedName>
</protein>
<evidence type="ECO:0000256" key="1">
    <source>
        <dbReference type="ARBA" id="ARBA00001947"/>
    </source>
</evidence>
<comment type="caution">
    <text evidence="12">The sequence shown here is derived from an EMBL/GenBank/DDBJ whole genome shotgun (WGS) entry which is preliminary data.</text>
</comment>
<dbReference type="GO" id="GO:0005737">
    <property type="term" value="C:cytoplasm"/>
    <property type="evidence" value="ECO:0007669"/>
    <property type="project" value="UniProtKB-ARBA"/>
</dbReference>
<organism evidence="12 13">
    <name type="scientific">Eiseniibacteriota bacterium</name>
    <dbReference type="NCBI Taxonomy" id="2212470"/>
    <lineage>
        <taxon>Bacteria</taxon>
        <taxon>Candidatus Eiseniibacteriota</taxon>
    </lineage>
</organism>
<evidence type="ECO:0000256" key="9">
    <source>
        <dbReference type="RuleBase" id="RU004386"/>
    </source>
</evidence>
<accession>A0A938BN31</accession>
<proteinExistence type="inferred from homology"/>
<keyword evidence="8 9" id="KW-0482">Metalloprotease</keyword>
<evidence type="ECO:0000256" key="10">
    <source>
        <dbReference type="RuleBase" id="RU004387"/>
    </source>
</evidence>
<dbReference type="GO" id="GO:0004177">
    <property type="term" value="F:aminopeptidase activity"/>
    <property type="evidence" value="ECO:0007669"/>
    <property type="project" value="UniProtKB-KW"/>
</dbReference>
<evidence type="ECO:0000256" key="6">
    <source>
        <dbReference type="ARBA" id="ARBA00022801"/>
    </source>
</evidence>
<feature type="compositionally biased region" description="Low complexity" evidence="11">
    <location>
        <begin position="473"/>
        <end position="497"/>
    </location>
</feature>
<dbReference type="PANTHER" id="PTHR28570:SF3">
    <property type="entry name" value="ASPARTYL AMINOPEPTIDASE"/>
    <property type="match status" value="1"/>
</dbReference>
<dbReference type="PANTHER" id="PTHR28570">
    <property type="entry name" value="ASPARTYL AMINOPEPTIDASE"/>
    <property type="match status" value="1"/>
</dbReference>
<dbReference type="EMBL" id="VGIY01000043">
    <property type="protein sequence ID" value="MBM3316803.1"/>
    <property type="molecule type" value="Genomic_DNA"/>
</dbReference>